<sequence length="168" mass="19673">MEVKISNFDGFVMLSGGHVLTDSLRVAEKFGKRHGDVLRAVDRLDCGDDFWRRNFASREYTDMRGKCWRLVEMTKDGFMFLVMGFTGKQAARVKVAFINAFNAMAEQLNRRDLTLWKQLQDWSMREANSKVRASFGSHLMLVRKREKPRLETERVGLENQMQYRLLLN</sequence>
<comment type="caution">
    <text evidence="1">The sequence shown here is derived from an EMBL/GenBank/DDBJ whole genome shotgun (WGS) entry which is preliminary data.</text>
</comment>
<dbReference type="Proteomes" id="UP000180088">
    <property type="component" value="Unassembled WGS sequence"/>
</dbReference>
<dbReference type="NCBIfam" id="TIGR02681">
    <property type="entry name" value="phage_pRha"/>
    <property type="match status" value="1"/>
</dbReference>
<dbReference type="InterPro" id="IPR014054">
    <property type="entry name" value="Phage_regulatory_Rha"/>
</dbReference>
<organism evidence="1 2">
    <name type="scientific">Chromobacterium sphagni</name>
    <dbReference type="NCBI Taxonomy" id="1903179"/>
    <lineage>
        <taxon>Bacteria</taxon>
        <taxon>Pseudomonadati</taxon>
        <taxon>Pseudomonadota</taxon>
        <taxon>Betaproteobacteria</taxon>
        <taxon>Neisseriales</taxon>
        <taxon>Chromobacteriaceae</taxon>
        <taxon>Chromobacterium</taxon>
    </lineage>
</organism>
<dbReference type="Pfam" id="PF09669">
    <property type="entry name" value="Phage_pRha"/>
    <property type="match status" value="1"/>
</dbReference>
<dbReference type="AlphaFoldDB" id="A0A1S1WUD6"/>
<evidence type="ECO:0000313" key="2">
    <source>
        <dbReference type="Proteomes" id="UP000180088"/>
    </source>
</evidence>
<evidence type="ECO:0000313" key="1">
    <source>
        <dbReference type="EMBL" id="OHX10492.1"/>
    </source>
</evidence>
<accession>A0A1S1WUD6</accession>
<name>A0A1S1WUD6_9NEIS</name>
<protein>
    <recommendedName>
        <fullName evidence="3">Rha family transcriptional regulator</fullName>
    </recommendedName>
</protein>
<evidence type="ECO:0008006" key="3">
    <source>
        <dbReference type="Google" id="ProtNLM"/>
    </source>
</evidence>
<dbReference type="STRING" id="1903179.BI347_22205"/>
<reference evidence="1 2" key="1">
    <citation type="submission" date="2016-09" db="EMBL/GenBank/DDBJ databases">
        <title>Chromobacterium muskegensis sp. nov., an insecticidal bacterium isolated from Sphagnum bogs.</title>
        <authorList>
            <person name="Sparks M.E."/>
            <person name="Blackburn M.B."/>
            <person name="Gundersen-Rindal D.E."/>
            <person name="Mitchell A."/>
            <person name="Farrar R."/>
            <person name="Kuhar D."/>
        </authorList>
    </citation>
    <scope>NUCLEOTIDE SEQUENCE [LARGE SCALE GENOMIC DNA]</scope>
    <source>
        <strain evidence="1 2">37-2</strain>
    </source>
</reference>
<proteinExistence type="predicted"/>
<dbReference type="RefSeq" id="WP_071117142.1">
    <property type="nucleotide sequence ID" value="NZ_MKCS01000004.1"/>
</dbReference>
<gene>
    <name evidence="1" type="ORF">BI347_22205</name>
</gene>
<dbReference type="OrthoDB" id="9178758at2"/>
<dbReference type="EMBL" id="MKCS01000004">
    <property type="protein sequence ID" value="OHX10492.1"/>
    <property type="molecule type" value="Genomic_DNA"/>
</dbReference>